<evidence type="ECO:0000313" key="2">
    <source>
        <dbReference type="EMBL" id="NYT49022.1"/>
    </source>
</evidence>
<evidence type="ECO:0000313" key="3">
    <source>
        <dbReference type="Proteomes" id="UP000559809"/>
    </source>
</evidence>
<reference evidence="2 3" key="1">
    <citation type="submission" date="2020-07" db="EMBL/GenBank/DDBJ databases">
        <title>Taxonomic revisions and descriptions of new bacterial species based on genomic comparisons in the high-G+C-content subgroup of the family Alcaligenaceae.</title>
        <authorList>
            <person name="Szabo A."/>
            <person name="Felfoldi T."/>
        </authorList>
    </citation>
    <scope>NUCLEOTIDE SEQUENCE [LARGE SCALE GENOMIC DNA]</scope>
    <source>
        <strain evidence="2 3">LMG 24012</strain>
    </source>
</reference>
<dbReference type="EMBL" id="JACCEM010000003">
    <property type="protein sequence ID" value="NYT49022.1"/>
    <property type="molecule type" value="Genomic_DNA"/>
</dbReference>
<feature type="transmembrane region" description="Helical" evidence="1">
    <location>
        <begin position="21"/>
        <end position="40"/>
    </location>
</feature>
<dbReference type="RefSeq" id="WP_180154315.1">
    <property type="nucleotide sequence ID" value="NZ_JACCEM010000003.1"/>
</dbReference>
<keyword evidence="1" id="KW-1133">Transmembrane helix</keyword>
<gene>
    <name evidence="2" type="ORF">H0A72_06820</name>
</gene>
<name>A0A853FZE5_9BURK</name>
<dbReference type="AlphaFoldDB" id="A0A853FZE5"/>
<keyword evidence="3" id="KW-1185">Reference proteome</keyword>
<evidence type="ECO:0000256" key="1">
    <source>
        <dbReference type="SAM" id="Phobius"/>
    </source>
</evidence>
<accession>A0A853FZE5</accession>
<comment type="caution">
    <text evidence="2">The sequence shown here is derived from an EMBL/GenBank/DDBJ whole genome shotgun (WGS) entry which is preliminary data.</text>
</comment>
<organism evidence="2 3">
    <name type="scientific">Parapusillimonas granuli</name>
    <dbReference type="NCBI Taxonomy" id="380911"/>
    <lineage>
        <taxon>Bacteria</taxon>
        <taxon>Pseudomonadati</taxon>
        <taxon>Pseudomonadota</taxon>
        <taxon>Betaproteobacteria</taxon>
        <taxon>Burkholderiales</taxon>
        <taxon>Alcaligenaceae</taxon>
        <taxon>Parapusillimonas</taxon>
    </lineage>
</organism>
<proteinExistence type="predicted"/>
<keyword evidence="1" id="KW-0812">Transmembrane</keyword>
<sequence>MNTDTHTHRTPPPDTARHRRVVGALVLAVVLGLSFLGYLTPSMRIQWENFMSMCGF</sequence>
<keyword evidence="1" id="KW-0472">Membrane</keyword>
<dbReference type="Proteomes" id="UP000559809">
    <property type="component" value="Unassembled WGS sequence"/>
</dbReference>
<protein>
    <submittedName>
        <fullName evidence="2">Uncharacterized protein</fullName>
    </submittedName>
</protein>